<dbReference type="Proteomes" id="UP000503336">
    <property type="component" value="Chromosome"/>
</dbReference>
<keyword evidence="5 7" id="KW-1133">Transmembrane helix</keyword>
<comment type="subcellular location">
    <subcellularLocation>
        <location evidence="7">Cell inner membrane</location>
        <topology evidence="7">Multi-pass membrane protein</topology>
    </subcellularLocation>
    <subcellularLocation>
        <location evidence="1">Cell membrane</location>
        <topology evidence="1">Multi-pass membrane protein</topology>
    </subcellularLocation>
</comment>
<proteinExistence type="inferred from homology"/>
<dbReference type="RefSeq" id="WP_165096032.1">
    <property type="nucleotide sequence ID" value="NZ_CP049056.1"/>
</dbReference>
<comment type="similarity">
    <text evidence="2 7">Belongs to the MgtC/SapB family.</text>
</comment>
<dbReference type="PANTHER" id="PTHR33778">
    <property type="entry name" value="PROTEIN MGTC"/>
    <property type="match status" value="1"/>
</dbReference>
<dbReference type="InterPro" id="IPR003416">
    <property type="entry name" value="MgtC/SapB/SrpB/YhiD_fam"/>
</dbReference>
<dbReference type="Pfam" id="PF02308">
    <property type="entry name" value="MgtC"/>
    <property type="match status" value="1"/>
</dbReference>
<name>A0A7L5BZC2_9RHOB</name>
<evidence type="ECO:0000313" key="9">
    <source>
        <dbReference type="EMBL" id="QIE54949.1"/>
    </source>
</evidence>
<feature type="transmembrane region" description="Helical" evidence="7">
    <location>
        <begin position="80"/>
        <end position="100"/>
    </location>
</feature>
<evidence type="ECO:0000256" key="3">
    <source>
        <dbReference type="ARBA" id="ARBA00022475"/>
    </source>
</evidence>
<dbReference type="AlphaFoldDB" id="A0A7L5BZC2"/>
<keyword evidence="7" id="KW-0997">Cell inner membrane</keyword>
<evidence type="ECO:0000313" key="10">
    <source>
        <dbReference type="Proteomes" id="UP000503336"/>
    </source>
</evidence>
<feature type="transmembrane region" description="Helical" evidence="7">
    <location>
        <begin position="16"/>
        <end position="36"/>
    </location>
</feature>
<dbReference type="InterPro" id="IPR049177">
    <property type="entry name" value="MgtC_SapB_SrpB_YhiD_N"/>
</dbReference>
<evidence type="ECO:0000256" key="5">
    <source>
        <dbReference type="ARBA" id="ARBA00022989"/>
    </source>
</evidence>
<evidence type="ECO:0000259" key="8">
    <source>
        <dbReference type="Pfam" id="PF02308"/>
    </source>
</evidence>
<dbReference type="KEGG" id="hdh:G5B40_05475"/>
<evidence type="ECO:0000256" key="4">
    <source>
        <dbReference type="ARBA" id="ARBA00022692"/>
    </source>
</evidence>
<accession>A0A7L5BZC2</accession>
<feature type="transmembrane region" description="Helical" evidence="7">
    <location>
        <begin position="48"/>
        <end position="68"/>
    </location>
</feature>
<dbReference type="PANTHER" id="PTHR33778:SF1">
    <property type="entry name" value="MAGNESIUM TRANSPORTER YHID-RELATED"/>
    <property type="match status" value="1"/>
</dbReference>
<gene>
    <name evidence="9" type="ORF">G5B40_05475</name>
</gene>
<feature type="domain" description="MgtC/SapB/SrpB/YhiD N-terminal" evidence="8">
    <location>
        <begin position="23"/>
        <end position="151"/>
    </location>
</feature>
<feature type="transmembrane region" description="Helical" evidence="7">
    <location>
        <begin position="112"/>
        <end position="142"/>
    </location>
</feature>
<evidence type="ECO:0000256" key="6">
    <source>
        <dbReference type="ARBA" id="ARBA00023136"/>
    </source>
</evidence>
<evidence type="ECO:0000256" key="7">
    <source>
        <dbReference type="RuleBase" id="RU365041"/>
    </source>
</evidence>
<keyword evidence="3" id="KW-1003">Cell membrane</keyword>
<organism evidence="9 10">
    <name type="scientific">Pikeienuella piscinae</name>
    <dbReference type="NCBI Taxonomy" id="2748098"/>
    <lineage>
        <taxon>Bacteria</taxon>
        <taxon>Pseudomonadati</taxon>
        <taxon>Pseudomonadota</taxon>
        <taxon>Alphaproteobacteria</taxon>
        <taxon>Rhodobacterales</taxon>
        <taxon>Paracoccaceae</taxon>
        <taxon>Pikeienuella</taxon>
    </lineage>
</organism>
<sequence>MEALIAELEFTPSLPWSVLFLRLIGAVVLTAIIGFEREASGKHAGLRTHMLVSLASALYCLITLDLISRDYPGTVRVDPIRMVEAVTAGVAFLAAGLIVFSKGEVRGLTTGASLWLAAATGLCAGLGLWPMAVVATIVAMIIMRLLKVVEKEVIETKSSPHDGAR</sequence>
<dbReference type="GO" id="GO:0005886">
    <property type="term" value="C:plasma membrane"/>
    <property type="evidence" value="ECO:0007669"/>
    <property type="project" value="UniProtKB-SubCell"/>
</dbReference>
<evidence type="ECO:0000256" key="1">
    <source>
        <dbReference type="ARBA" id="ARBA00004651"/>
    </source>
</evidence>
<keyword evidence="4 7" id="KW-0812">Transmembrane</keyword>
<dbReference type="EMBL" id="CP049056">
    <property type="protein sequence ID" value="QIE54949.1"/>
    <property type="molecule type" value="Genomic_DNA"/>
</dbReference>
<protein>
    <recommendedName>
        <fullName evidence="7">Protein MgtC</fullName>
    </recommendedName>
</protein>
<keyword evidence="6 7" id="KW-0472">Membrane</keyword>
<reference evidence="9 10" key="1">
    <citation type="submission" date="2020-02" db="EMBL/GenBank/DDBJ databases">
        <title>complete genome sequence of Rhodobacteraceae bacterium.</title>
        <authorList>
            <person name="Park J."/>
            <person name="Kim Y.-S."/>
            <person name="Kim K.-H."/>
        </authorList>
    </citation>
    <scope>NUCLEOTIDE SEQUENCE [LARGE SCALE GENOMIC DNA]</scope>
    <source>
        <strain evidence="9 10">RR4-56</strain>
    </source>
</reference>
<evidence type="ECO:0000256" key="2">
    <source>
        <dbReference type="ARBA" id="ARBA00009298"/>
    </source>
</evidence>
<keyword evidence="10" id="KW-1185">Reference proteome</keyword>
<dbReference type="PRINTS" id="PR01837">
    <property type="entry name" value="MGTCSAPBPROT"/>
</dbReference>